<comment type="subcellular location">
    <subcellularLocation>
        <location evidence="1 8">Cell outer membrane</location>
        <topology evidence="1 8">Multi-pass membrane protein</topology>
    </subcellularLocation>
</comment>
<dbReference type="Pfam" id="PF00593">
    <property type="entry name" value="TonB_dep_Rec_b-barrel"/>
    <property type="match status" value="1"/>
</dbReference>
<dbReference type="SUPFAM" id="SSF56935">
    <property type="entry name" value="Porins"/>
    <property type="match status" value="1"/>
</dbReference>
<dbReference type="Pfam" id="PF07715">
    <property type="entry name" value="Plug"/>
    <property type="match status" value="1"/>
</dbReference>
<keyword evidence="5 9" id="KW-0798">TonB box</keyword>
<evidence type="ECO:0000256" key="4">
    <source>
        <dbReference type="ARBA" id="ARBA00022692"/>
    </source>
</evidence>
<evidence type="ECO:0000313" key="13">
    <source>
        <dbReference type="EMBL" id="MCA4705409.1"/>
    </source>
</evidence>
<feature type="domain" description="TonB-dependent receptor plug" evidence="11">
    <location>
        <begin position="97"/>
        <end position="203"/>
    </location>
</feature>
<dbReference type="InterPro" id="IPR000531">
    <property type="entry name" value="Beta-barrel_TonB"/>
</dbReference>
<dbReference type="Proteomes" id="UP001198461">
    <property type="component" value="Unassembled WGS sequence"/>
</dbReference>
<dbReference type="Pfam" id="PF13715">
    <property type="entry name" value="CarbopepD_reg_2"/>
    <property type="match status" value="1"/>
</dbReference>
<dbReference type="InterPro" id="IPR039426">
    <property type="entry name" value="TonB-dep_rcpt-like"/>
</dbReference>
<keyword evidence="7 8" id="KW-0998">Cell outer membrane</keyword>
<comment type="similarity">
    <text evidence="8 9">Belongs to the TonB-dependent receptor family.</text>
</comment>
<evidence type="ECO:0000256" key="2">
    <source>
        <dbReference type="ARBA" id="ARBA00022448"/>
    </source>
</evidence>
<keyword evidence="12" id="KW-0675">Receptor</keyword>
<evidence type="ECO:0000259" key="10">
    <source>
        <dbReference type="Pfam" id="PF00593"/>
    </source>
</evidence>
<dbReference type="AlphaFoldDB" id="A0AAW4SMX3"/>
<dbReference type="RefSeq" id="WP_225449549.1">
    <property type="nucleotide sequence ID" value="NZ_CP183042.1"/>
</dbReference>
<evidence type="ECO:0000256" key="5">
    <source>
        <dbReference type="ARBA" id="ARBA00023077"/>
    </source>
</evidence>
<dbReference type="InterPro" id="IPR008969">
    <property type="entry name" value="CarboxyPept-like_regulatory"/>
</dbReference>
<sequence>MAQGKLKVQGIVTDEENGEPLIGVTVKIVGDNKTGVITDLNGEYSIMAKKGDKIAFSYIGMKRKVMTVKSNKMDVVLSSDAVLLDEVVAIGYGTVKKKELTGAAIQVKSDELQNVVSTDVGMALQGLVSGVSVTSSAGDPGSVANIQIRGVTSISGSNTPLFVVDGVPQEGNPNLSSNEIATIDILKDAASCAIYGTRGAAGVILITTKQGQSGKMKVSLDATYGFQEIAYDKLSQVMDTREQTYCEILDGRLDGFSDMEINYMLSKNKYYYMNNTDVMDMILEEGLRPEQSYNLTLSGGTKELTYSVMTGYYKQDGIVMNSGYDRFNMRNNLNYRKNRVKLSLSTSFSMDKTRKASGTSLGQALNFMPYTPYIDREEDEFEVPGVGYSSEVNQVSMLLRAFQTKDETNKNTFSGNFGFDYELFKSFTFTTKVGINLNNTYRENFVPNASVYDSEGTEVSVGSSSSKAMNEATRRFSLSWFGGFNYNTTFNKSHKLAVNALASYEQYDFKGFDAGRYGVMNNDIEVINGASRRPFANSKTFYIDRLLGFIGRVQYSFKEKYLLSLSTRADASSKFAKENRWGFFPSVSGGWNVSDEKFWKKLSRVMNTFKIRASYGTTGNQSFPSYSYISTVKSGIDYPTASGSVNYGSILTTYANPDVKWETSIQTNVGFDMAFMKNMFTLSGDIYRTDKKDMLATVKLPASTGVGTGTNSLVTKNVGNMLNKGIELNLGYRYAKRKFSLKTNVNFSKNVNEITNLGGDGAIMYNSNSMIISGDANSVTTVFAEGYEAGAFFLYKTSGVANTIEKLVEYQKIKPDAKMGDLIFKDMDGDGAITNNDRAYCGSGLPDFEMGWNLNIVYKNFDISTQWFASVGNEIINGAEAMSFDSGRNRALLYQWSEANTTSNIPAYRGDGKDHMNYIGYSDLWVEDGSFLRMKAITLGYTLPKVLTTRLKLSNIRFFITGQNLITLTRYSGMDPENGGNGLSTRGLDKGGYPISKKYMFGVKLDF</sequence>
<dbReference type="Proteomes" id="UP001197958">
    <property type="component" value="Unassembled WGS sequence"/>
</dbReference>
<proteinExistence type="inferred from homology"/>
<dbReference type="Gene3D" id="2.40.170.20">
    <property type="entry name" value="TonB-dependent receptor, beta-barrel domain"/>
    <property type="match status" value="1"/>
</dbReference>
<evidence type="ECO:0000256" key="1">
    <source>
        <dbReference type="ARBA" id="ARBA00004571"/>
    </source>
</evidence>
<protein>
    <submittedName>
        <fullName evidence="12">TonB-dependent receptor</fullName>
    </submittedName>
</protein>
<dbReference type="SUPFAM" id="SSF49464">
    <property type="entry name" value="Carboxypeptidase regulatory domain-like"/>
    <property type="match status" value="1"/>
</dbReference>
<reference evidence="12" key="1">
    <citation type="submission" date="2023-08" db="EMBL/GenBank/DDBJ databases">
        <title>Mucin Metabolism Genes Underlie the Key Renovations of Bacteroides xylanisolvens Genomes in Captive Great Apes.</title>
        <authorList>
            <person name="Nishida A.H."/>
        </authorList>
    </citation>
    <scope>NUCLEOTIDE SEQUENCE</scope>
    <source>
        <strain evidence="13">P13.H9</strain>
        <strain evidence="12">P19.10B</strain>
    </source>
</reference>
<dbReference type="InterPro" id="IPR037066">
    <property type="entry name" value="Plug_dom_sf"/>
</dbReference>
<organism evidence="12 14">
    <name type="scientific">Bacteroides xylanisolvens</name>
    <dbReference type="NCBI Taxonomy" id="371601"/>
    <lineage>
        <taxon>Bacteria</taxon>
        <taxon>Pseudomonadati</taxon>
        <taxon>Bacteroidota</taxon>
        <taxon>Bacteroidia</taxon>
        <taxon>Bacteroidales</taxon>
        <taxon>Bacteroidaceae</taxon>
        <taxon>Bacteroides</taxon>
    </lineage>
</organism>
<name>A0AAW4SMX3_9BACE</name>
<evidence type="ECO:0000256" key="7">
    <source>
        <dbReference type="ARBA" id="ARBA00023237"/>
    </source>
</evidence>
<dbReference type="NCBIfam" id="TIGR04057">
    <property type="entry name" value="SusC_RagA_signa"/>
    <property type="match status" value="1"/>
</dbReference>
<dbReference type="PROSITE" id="PS52016">
    <property type="entry name" value="TONB_DEPENDENT_REC_3"/>
    <property type="match status" value="1"/>
</dbReference>
<dbReference type="NCBIfam" id="TIGR04056">
    <property type="entry name" value="OMP_RagA_SusC"/>
    <property type="match status" value="1"/>
</dbReference>
<feature type="domain" description="TonB-dependent receptor-like beta-barrel" evidence="10">
    <location>
        <begin position="399"/>
        <end position="750"/>
    </location>
</feature>
<accession>A0AAW4SMX3</accession>
<evidence type="ECO:0000256" key="9">
    <source>
        <dbReference type="RuleBase" id="RU003357"/>
    </source>
</evidence>
<evidence type="ECO:0000256" key="8">
    <source>
        <dbReference type="PROSITE-ProRule" id="PRU01360"/>
    </source>
</evidence>
<dbReference type="InterPro" id="IPR023996">
    <property type="entry name" value="TonB-dep_OMP_SusC/RagA"/>
</dbReference>
<dbReference type="InterPro" id="IPR012910">
    <property type="entry name" value="Plug_dom"/>
</dbReference>
<comment type="caution">
    <text evidence="12">The sequence shown here is derived from an EMBL/GenBank/DDBJ whole genome shotgun (WGS) entry which is preliminary data.</text>
</comment>
<dbReference type="EMBL" id="JAIWWW010000009">
    <property type="protein sequence ID" value="MCA4522630.1"/>
    <property type="molecule type" value="Genomic_DNA"/>
</dbReference>
<evidence type="ECO:0000313" key="14">
    <source>
        <dbReference type="Proteomes" id="UP001197958"/>
    </source>
</evidence>
<dbReference type="Gene3D" id="2.60.40.1120">
    <property type="entry name" value="Carboxypeptidase-like, regulatory domain"/>
    <property type="match status" value="1"/>
</dbReference>
<evidence type="ECO:0000313" key="12">
    <source>
        <dbReference type="EMBL" id="MCA4522630.1"/>
    </source>
</evidence>
<dbReference type="Gene3D" id="2.170.130.10">
    <property type="entry name" value="TonB-dependent receptor, plug domain"/>
    <property type="match status" value="1"/>
</dbReference>
<keyword evidence="3 8" id="KW-1134">Transmembrane beta strand</keyword>
<dbReference type="EMBL" id="JAIWYE010000031">
    <property type="protein sequence ID" value="MCA4705409.1"/>
    <property type="molecule type" value="Genomic_DNA"/>
</dbReference>
<dbReference type="GO" id="GO:0009279">
    <property type="term" value="C:cell outer membrane"/>
    <property type="evidence" value="ECO:0007669"/>
    <property type="project" value="UniProtKB-SubCell"/>
</dbReference>
<keyword evidence="6 8" id="KW-0472">Membrane</keyword>
<keyword evidence="4 8" id="KW-0812">Transmembrane</keyword>
<gene>
    <name evidence="13" type="ORF">LD004_17540</name>
    <name evidence="12" type="ORF">LDZ35_05315</name>
</gene>
<keyword evidence="2 8" id="KW-0813">Transport</keyword>
<dbReference type="InterPro" id="IPR036942">
    <property type="entry name" value="Beta-barrel_TonB_sf"/>
</dbReference>
<evidence type="ECO:0000256" key="6">
    <source>
        <dbReference type="ARBA" id="ARBA00023136"/>
    </source>
</evidence>
<evidence type="ECO:0000259" key="11">
    <source>
        <dbReference type="Pfam" id="PF07715"/>
    </source>
</evidence>
<dbReference type="InterPro" id="IPR023997">
    <property type="entry name" value="TonB-dep_OMP_SusC/RagA_CS"/>
</dbReference>
<evidence type="ECO:0000256" key="3">
    <source>
        <dbReference type="ARBA" id="ARBA00022452"/>
    </source>
</evidence>